<reference evidence="8" key="3">
    <citation type="submission" date="2025-09" db="UniProtKB">
        <authorList>
            <consortium name="Ensembl"/>
        </authorList>
    </citation>
    <scope>IDENTIFICATION</scope>
    <source>
        <strain evidence="8">Isolate ISIS603380</strain>
    </source>
</reference>
<dbReference type="STRING" id="9785.ENSLAFP00000028089"/>
<dbReference type="GO" id="GO:0042742">
    <property type="term" value="P:defense response to bacterium"/>
    <property type="evidence" value="ECO:0007669"/>
    <property type="project" value="UniProtKB-UniRule"/>
</dbReference>
<accession>G3UJT0</accession>
<keyword evidence="6" id="KW-0044">Antibiotic</keyword>
<keyword evidence="9" id="KW-1185">Reference proteome</keyword>
<dbReference type="OMA" id="PCLMTIV"/>
<keyword evidence="6" id="KW-0211">Defensin</keyword>
<comment type="similarity">
    <text evidence="2 6">Belongs to the beta-defensin family.</text>
</comment>
<name>G3UJT0_LOXAF</name>
<evidence type="ECO:0000256" key="5">
    <source>
        <dbReference type="ARBA" id="ARBA00023157"/>
    </source>
</evidence>
<dbReference type="GO" id="GO:0005576">
    <property type="term" value="C:extracellular region"/>
    <property type="evidence" value="ECO:0007669"/>
    <property type="project" value="UniProtKB-SubCell"/>
</dbReference>
<feature type="domain" description="Beta-defensin" evidence="7">
    <location>
        <begin position="40"/>
        <end position="68"/>
    </location>
</feature>
<evidence type="ECO:0000256" key="4">
    <source>
        <dbReference type="ARBA" id="ARBA00022729"/>
    </source>
</evidence>
<dbReference type="Gene3D" id="3.10.360.10">
    <property type="entry name" value="Antimicrobial Peptide, Beta-defensin 2, Chain A"/>
    <property type="match status" value="1"/>
</dbReference>
<evidence type="ECO:0000313" key="9">
    <source>
        <dbReference type="Proteomes" id="UP000007646"/>
    </source>
</evidence>
<proteinExistence type="inferred from homology"/>
<keyword evidence="3 6" id="KW-0964">Secreted</keyword>
<reference evidence="8" key="2">
    <citation type="submission" date="2025-08" db="UniProtKB">
        <authorList>
            <consortium name="Ensembl"/>
        </authorList>
    </citation>
    <scope>IDENTIFICATION</scope>
    <source>
        <strain evidence="8">Isolate ISIS603380</strain>
    </source>
</reference>
<dbReference type="Pfam" id="PF13841">
    <property type="entry name" value="Defensin_beta_2"/>
    <property type="match status" value="1"/>
</dbReference>
<evidence type="ECO:0000256" key="3">
    <source>
        <dbReference type="ARBA" id="ARBA00022525"/>
    </source>
</evidence>
<comment type="function">
    <text evidence="6">Has antibacterial activity.</text>
</comment>
<keyword evidence="5" id="KW-1015">Disulfide bond</keyword>
<dbReference type="Proteomes" id="UP000007646">
    <property type="component" value="Unassembled WGS sequence"/>
</dbReference>
<dbReference type="InParanoid" id="G3UJT0"/>
<feature type="chain" id="PRO_5044967748" description="Beta-defensin" evidence="6">
    <location>
        <begin position="24"/>
        <end position="96"/>
    </location>
</feature>
<dbReference type="InterPro" id="IPR025933">
    <property type="entry name" value="Beta_defensin_dom"/>
</dbReference>
<evidence type="ECO:0000313" key="8">
    <source>
        <dbReference type="Ensembl" id="ENSLAFP00000028089.1"/>
    </source>
</evidence>
<dbReference type="GO" id="GO:0045087">
    <property type="term" value="P:innate immune response"/>
    <property type="evidence" value="ECO:0007669"/>
    <property type="project" value="InterPro"/>
</dbReference>
<evidence type="ECO:0000259" key="7">
    <source>
        <dbReference type="Pfam" id="PF13841"/>
    </source>
</evidence>
<evidence type="ECO:0000256" key="1">
    <source>
        <dbReference type="ARBA" id="ARBA00004613"/>
    </source>
</evidence>
<protein>
    <recommendedName>
        <fullName evidence="6">Beta-defensin</fullName>
    </recommendedName>
</protein>
<dbReference type="GeneTree" id="ENSGT00390000001502"/>
<organism evidence="8 9">
    <name type="scientific">Loxodonta africana</name>
    <name type="common">African elephant</name>
    <dbReference type="NCBI Taxonomy" id="9785"/>
    <lineage>
        <taxon>Eukaryota</taxon>
        <taxon>Metazoa</taxon>
        <taxon>Chordata</taxon>
        <taxon>Craniata</taxon>
        <taxon>Vertebrata</taxon>
        <taxon>Euteleostomi</taxon>
        <taxon>Mammalia</taxon>
        <taxon>Eutheria</taxon>
        <taxon>Afrotheria</taxon>
        <taxon>Proboscidea</taxon>
        <taxon>Elephantidae</taxon>
        <taxon>Loxodonta</taxon>
    </lineage>
</organism>
<dbReference type="eggNOG" id="ENOG502TF8H">
    <property type="taxonomic scope" value="Eukaryota"/>
</dbReference>
<dbReference type="Ensembl" id="ENSLAFT00000035317.1">
    <property type="protein sequence ID" value="ENSLAFP00000028089.1"/>
    <property type="gene ID" value="ENSLAFG00000032181.1"/>
</dbReference>
<evidence type="ECO:0000256" key="2">
    <source>
        <dbReference type="ARBA" id="ARBA00007371"/>
    </source>
</evidence>
<feature type="signal peptide" evidence="6">
    <location>
        <begin position="1"/>
        <end position="23"/>
    </location>
</feature>
<reference evidence="8 9" key="1">
    <citation type="submission" date="2009-06" db="EMBL/GenBank/DDBJ databases">
        <title>The Genome Sequence of Loxodonta africana (African elephant).</title>
        <authorList>
            <person name="Di Palma F."/>
            <person name="Heiman D."/>
            <person name="Young S."/>
            <person name="Johnson J."/>
            <person name="Lander E.S."/>
            <person name="Lindblad-Toh K."/>
        </authorList>
    </citation>
    <scope>NUCLEOTIDE SEQUENCE [LARGE SCALE GENOMIC DNA]</scope>
    <source>
        <strain evidence="8 9">Isolate ISIS603380</strain>
    </source>
</reference>
<comment type="subcellular location">
    <subcellularLocation>
        <location evidence="1 6">Secreted</location>
    </subcellularLocation>
</comment>
<dbReference type="HOGENOM" id="CLU_2482789_0_0_1"/>
<keyword evidence="6" id="KW-0929">Antimicrobial</keyword>
<sequence length="96" mass="10825">MSVMKFYLMTISILLILVHKTAGGLFGFNYDKNQKPWNPCQLYQGACRNTCKKYEIQYLLCQNGKKCCLKVSVNIANSNKERGDCNSTSDLSATNT</sequence>
<evidence type="ECO:0000256" key="6">
    <source>
        <dbReference type="RuleBase" id="RU231113"/>
    </source>
</evidence>
<gene>
    <name evidence="8" type="primary">DEFB116</name>
</gene>
<keyword evidence="4 6" id="KW-0732">Signal</keyword>
<dbReference type="AlphaFoldDB" id="G3UJT0"/>